<dbReference type="Proteomes" id="UP000032683">
    <property type="component" value="Unassembled WGS sequence"/>
</dbReference>
<dbReference type="NCBIfam" id="TIGR00502">
    <property type="entry name" value="nagB"/>
    <property type="match status" value="1"/>
</dbReference>
<evidence type="ECO:0000256" key="2">
    <source>
        <dbReference type="NCBIfam" id="TIGR00502"/>
    </source>
</evidence>
<name>A0A0D6Q9R3_KOMXY</name>
<dbReference type="PANTHER" id="PTHR11280">
    <property type="entry name" value="GLUCOSAMINE-6-PHOSPHATE ISOMERASE"/>
    <property type="match status" value="1"/>
</dbReference>
<dbReference type="InterPro" id="IPR018321">
    <property type="entry name" value="Glucosamine6P_isomerase_CS"/>
</dbReference>
<evidence type="ECO:0000313" key="5">
    <source>
        <dbReference type="Proteomes" id="UP000032683"/>
    </source>
</evidence>
<dbReference type="Pfam" id="PF01182">
    <property type="entry name" value="Glucosamine_iso"/>
    <property type="match status" value="1"/>
</dbReference>
<dbReference type="Gene3D" id="3.40.50.1360">
    <property type="match status" value="1"/>
</dbReference>
<organism evidence="4 5">
    <name type="scientific">Komagataeibacter xylinus NBRC 13693</name>
    <dbReference type="NCBI Taxonomy" id="1234668"/>
    <lineage>
        <taxon>Bacteria</taxon>
        <taxon>Pseudomonadati</taxon>
        <taxon>Pseudomonadota</taxon>
        <taxon>Alphaproteobacteria</taxon>
        <taxon>Acetobacterales</taxon>
        <taxon>Acetobacteraceae</taxon>
        <taxon>Komagataeibacter</taxon>
    </lineage>
</organism>
<dbReference type="PROSITE" id="PS01161">
    <property type="entry name" value="GLC_GALNAC_ISOMERASE"/>
    <property type="match status" value="1"/>
</dbReference>
<protein>
    <recommendedName>
        <fullName evidence="2">Glucosamine-6-phosphate deaminase</fullName>
        <ecNumber evidence="2">3.5.99.6</ecNumber>
    </recommendedName>
</protein>
<dbReference type="GO" id="GO:0006043">
    <property type="term" value="P:glucosamine catabolic process"/>
    <property type="evidence" value="ECO:0007669"/>
    <property type="project" value="TreeGrafter"/>
</dbReference>
<evidence type="ECO:0000256" key="1">
    <source>
        <dbReference type="ARBA" id="ARBA00022801"/>
    </source>
</evidence>
<accession>A0A0D6Q9R3</accession>
<keyword evidence="4" id="KW-0413">Isomerase</keyword>
<sequence>MLPVACRNRPAHMACHTTQASPDERRRESIMKIVIRSTAGQAMSLTARIMEHALRRDPAMTLGLATGRTMDGVYADLVQAHRQRGLDFSRCQTFNLDEYVGVPPSSGRSYRAYMDTHLFSQVNIARSATHVPDGMAPDLAAHCGEYEHSLHASGGVDLQLLGLGRNGHIGFNEPFSAFTSRTRVVTLDPATRDQNRDMFGGDPDHVPYHAITMGVGTILDAHRIVVLVTGAAKAAALADMIEGPLTASTSATALQMHENCLVIADETAAAALSRRPFIDHMMRHDAELKALVS</sequence>
<dbReference type="GO" id="GO:0005737">
    <property type="term" value="C:cytoplasm"/>
    <property type="evidence" value="ECO:0007669"/>
    <property type="project" value="TreeGrafter"/>
</dbReference>
<dbReference type="InterPro" id="IPR006148">
    <property type="entry name" value="Glc/Gal-6P_isomerase"/>
</dbReference>
<dbReference type="EMBL" id="BANJ01000042">
    <property type="protein sequence ID" value="GAO00243.1"/>
    <property type="molecule type" value="Genomic_DNA"/>
</dbReference>
<dbReference type="GO" id="GO:0042802">
    <property type="term" value="F:identical protein binding"/>
    <property type="evidence" value="ECO:0007669"/>
    <property type="project" value="TreeGrafter"/>
</dbReference>
<keyword evidence="1" id="KW-0378">Hydrolase</keyword>
<proteinExistence type="predicted"/>
<dbReference type="CDD" id="cd01399">
    <property type="entry name" value="GlcN6P_deaminase"/>
    <property type="match status" value="1"/>
</dbReference>
<dbReference type="GO" id="GO:0005975">
    <property type="term" value="P:carbohydrate metabolic process"/>
    <property type="evidence" value="ECO:0007669"/>
    <property type="project" value="InterPro"/>
</dbReference>
<feature type="domain" description="Glucosamine/galactosamine-6-phosphate isomerase" evidence="3">
    <location>
        <begin position="39"/>
        <end position="251"/>
    </location>
</feature>
<dbReference type="EC" id="3.5.99.6" evidence="2"/>
<evidence type="ECO:0000259" key="3">
    <source>
        <dbReference type="Pfam" id="PF01182"/>
    </source>
</evidence>
<dbReference type="GO" id="GO:0004342">
    <property type="term" value="F:glucosamine-6-phosphate deaminase activity"/>
    <property type="evidence" value="ECO:0007669"/>
    <property type="project" value="UniProtKB-UniRule"/>
</dbReference>
<gene>
    <name evidence="4" type="ORF">Gxy13693_042_077</name>
</gene>
<dbReference type="SUPFAM" id="SSF100950">
    <property type="entry name" value="NagB/RpiA/CoA transferase-like"/>
    <property type="match status" value="1"/>
</dbReference>
<evidence type="ECO:0000313" key="4">
    <source>
        <dbReference type="EMBL" id="GAO00243.1"/>
    </source>
</evidence>
<comment type="caution">
    <text evidence="4">The sequence shown here is derived from an EMBL/GenBank/DDBJ whole genome shotgun (WGS) entry which is preliminary data.</text>
</comment>
<dbReference type="AlphaFoldDB" id="A0A0D6Q9R3"/>
<dbReference type="GO" id="GO:0006046">
    <property type="term" value="P:N-acetylglucosamine catabolic process"/>
    <property type="evidence" value="ECO:0007669"/>
    <property type="project" value="UniProtKB-UniRule"/>
</dbReference>
<dbReference type="GO" id="GO:0019262">
    <property type="term" value="P:N-acetylneuraminate catabolic process"/>
    <property type="evidence" value="ECO:0007669"/>
    <property type="project" value="TreeGrafter"/>
</dbReference>
<dbReference type="InterPro" id="IPR004547">
    <property type="entry name" value="Glucosamine6P_isomerase"/>
</dbReference>
<dbReference type="PANTHER" id="PTHR11280:SF5">
    <property type="entry name" value="GLUCOSAMINE-6-PHOSPHATE ISOMERASE"/>
    <property type="match status" value="1"/>
</dbReference>
<dbReference type="GO" id="GO:0016853">
    <property type="term" value="F:isomerase activity"/>
    <property type="evidence" value="ECO:0007669"/>
    <property type="project" value="UniProtKB-KW"/>
</dbReference>
<dbReference type="InterPro" id="IPR037171">
    <property type="entry name" value="NagB/RpiA_transferase-like"/>
</dbReference>
<reference evidence="4 5" key="1">
    <citation type="submission" date="2012-11" db="EMBL/GenBank/DDBJ databases">
        <title>Whole genome sequence of Gluconacetobacter xylinus NBRC 13693.</title>
        <authorList>
            <person name="Azuma Y."/>
            <person name="Higashiura N."/>
            <person name="Hirakawa H."/>
            <person name="Matsushita K."/>
        </authorList>
    </citation>
    <scope>NUCLEOTIDE SEQUENCE [LARGE SCALE GENOMIC DNA]</scope>
    <source>
        <strain evidence="4 5">NBRC 13693</strain>
    </source>
</reference>